<evidence type="ECO:0000313" key="4">
    <source>
        <dbReference type="Proteomes" id="UP000015423"/>
    </source>
</evidence>
<reference evidence="4" key="1">
    <citation type="submission" date="2012-10" db="EMBL/GenBank/DDBJ databases">
        <title>The complete genome sequence of Streptomyces collinus Tu 365.</title>
        <authorList>
            <person name="Ruckert C."/>
            <person name="Szczepanowski R."/>
            <person name="Goesmann A."/>
            <person name="Pross E.K."/>
            <person name="Musiol E.M."/>
            <person name="Blin K."/>
            <person name="Wohlleben W."/>
            <person name="Puhler A."/>
            <person name="Weber T."/>
            <person name="Kalinowski J."/>
        </authorList>
    </citation>
    <scope>NUCLEOTIDE SEQUENCE [LARGE SCALE GENOMIC DNA]</scope>
    <source>
        <strain evidence="4">DSM 40733 / Tue 365</strain>
    </source>
</reference>
<dbReference type="KEGG" id="sci:B446_04905"/>
<proteinExistence type="predicted"/>
<keyword evidence="4" id="KW-1185">Reference proteome</keyword>
<dbReference type="AlphaFoldDB" id="S5UXR6"/>
<evidence type="ECO:0000313" key="3">
    <source>
        <dbReference type="EMBL" id="AGS67809.1"/>
    </source>
</evidence>
<evidence type="ECO:0000256" key="1">
    <source>
        <dbReference type="SAM" id="MobiDB-lite"/>
    </source>
</evidence>
<dbReference type="Pfam" id="PF01814">
    <property type="entry name" value="Hemerythrin"/>
    <property type="match status" value="1"/>
</dbReference>
<protein>
    <recommendedName>
        <fullName evidence="2">Hemerythrin-like domain-containing protein</fullName>
    </recommendedName>
</protein>
<feature type="region of interest" description="Disordered" evidence="1">
    <location>
        <begin position="141"/>
        <end position="167"/>
    </location>
</feature>
<evidence type="ECO:0000259" key="2">
    <source>
        <dbReference type="Pfam" id="PF01814"/>
    </source>
</evidence>
<reference evidence="3 4" key="2">
    <citation type="journal article" date="2013" name="J. Biotechnol.">
        <title>Complete genome sequence of the kirromycin producer Streptomyces collinus Tu 365 consisting of a linear chromosome and two linear plasmids.</title>
        <authorList>
            <person name="Ruckert C."/>
            <person name="Szczepanowski R."/>
            <person name="Albersmeier A."/>
            <person name="Goesmann A."/>
            <person name="Iftime D."/>
            <person name="Musiol E.M."/>
            <person name="Blin K."/>
            <person name="Wohlleben W."/>
            <person name="Puhler A."/>
            <person name="Kalinowski J."/>
            <person name="Weber T."/>
        </authorList>
    </citation>
    <scope>NUCLEOTIDE SEQUENCE [LARGE SCALE GENOMIC DNA]</scope>
    <source>
        <strain evidence="4">DSM 40733 / Tue 365</strain>
    </source>
</reference>
<feature type="domain" description="Hemerythrin-like" evidence="2">
    <location>
        <begin position="7"/>
        <end position="125"/>
    </location>
</feature>
<organism evidence="3 4">
    <name type="scientific">Streptomyces collinus (strain DSM 40733 / Tue 365)</name>
    <dbReference type="NCBI Taxonomy" id="1214242"/>
    <lineage>
        <taxon>Bacteria</taxon>
        <taxon>Bacillati</taxon>
        <taxon>Actinomycetota</taxon>
        <taxon>Actinomycetes</taxon>
        <taxon>Kitasatosporales</taxon>
        <taxon>Streptomycetaceae</taxon>
        <taxon>Streptomyces</taxon>
    </lineage>
</organism>
<dbReference type="Proteomes" id="UP000015423">
    <property type="component" value="Chromosome"/>
</dbReference>
<dbReference type="HOGENOM" id="CLU_079417_2_2_11"/>
<dbReference type="RefSeq" id="WP_020938293.1">
    <property type="nucleotide sequence ID" value="NC_021985.1"/>
</dbReference>
<feature type="compositionally biased region" description="Pro residues" evidence="1">
    <location>
        <begin position="151"/>
        <end position="160"/>
    </location>
</feature>
<dbReference type="InterPro" id="IPR012312">
    <property type="entry name" value="Hemerythrin-like"/>
</dbReference>
<dbReference type="eggNOG" id="COG5592">
    <property type="taxonomic scope" value="Bacteria"/>
</dbReference>
<sequence length="187" mass="20649">MGHGGNVIHELTTDHREVEEIFGRFEALPPGSKERKLLADQATIELVRHSVAEEAYLYPAVRKHVKGGDALADKELEDHAEAEQIMKDIEGLDADDPQFDTLMTRLMSEIRSHVEDEEQNLFPMLQAACSPEALDELGDKVRRAKKTAPTRPHPTAPDKPPANKMLAPGAGLVDRLRDAMSGRGKEG</sequence>
<dbReference type="CDD" id="cd12108">
    <property type="entry name" value="Hr-like"/>
    <property type="match status" value="1"/>
</dbReference>
<gene>
    <name evidence="3" type="ORF">B446_04905</name>
</gene>
<dbReference type="PANTHER" id="PTHR35585:SF1">
    <property type="entry name" value="HHE DOMAIN PROTEIN (AFU_ORTHOLOGUE AFUA_4G00730)"/>
    <property type="match status" value="1"/>
</dbReference>
<dbReference type="Gene3D" id="1.20.120.520">
    <property type="entry name" value="nmb1532 protein domain like"/>
    <property type="match status" value="1"/>
</dbReference>
<dbReference type="EMBL" id="CP006259">
    <property type="protein sequence ID" value="AGS67809.1"/>
    <property type="molecule type" value="Genomic_DNA"/>
</dbReference>
<name>S5UXR6_STRC3</name>
<accession>S5UXR6</accession>
<dbReference type="PATRIC" id="fig|1214242.5.peg.1018"/>
<dbReference type="PANTHER" id="PTHR35585">
    <property type="entry name" value="HHE DOMAIN PROTEIN (AFU_ORTHOLOGUE AFUA_4G00730)"/>
    <property type="match status" value="1"/>
</dbReference>